<keyword evidence="3" id="KW-0175">Coiled coil</keyword>
<keyword evidence="2" id="KW-0449">Lipoprotein</keyword>
<dbReference type="Gene3D" id="2.20.200.10">
    <property type="entry name" value="Outer membrane efflux proteins (OEP)"/>
    <property type="match status" value="1"/>
</dbReference>
<evidence type="ECO:0000256" key="2">
    <source>
        <dbReference type="RuleBase" id="RU362097"/>
    </source>
</evidence>
<evidence type="ECO:0000256" key="3">
    <source>
        <dbReference type="SAM" id="Coils"/>
    </source>
</evidence>
<name>A0AAW6U064_9BACT</name>
<dbReference type="EMBL" id="JASCXX010000010">
    <property type="protein sequence ID" value="MDI6449471.1"/>
    <property type="molecule type" value="Genomic_DNA"/>
</dbReference>
<keyword evidence="2" id="KW-0564">Palmitate</keyword>
<feature type="coiled-coil region" evidence="3">
    <location>
        <begin position="205"/>
        <end position="232"/>
    </location>
</feature>
<gene>
    <name evidence="5" type="ORF">QJ522_10495</name>
</gene>
<keyword evidence="2 4" id="KW-0812">Transmembrane</keyword>
<accession>A0AAW6U064</accession>
<dbReference type="RefSeq" id="WP_349244876.1">
    <property type="nucleotide sequence ID" value="NZ_JASCXX010000010.1"/>
</dbReference>
<comment type="caution">
    <text evidence="5">The sequence shown here is derived from an EMBL/GenBank/DDBJ whole genome shotgun (WGS) entry which is preliminary data.</text>
</comment>
<evidence type="ECO:0000313" key="6">
    <source>
        <dbReference type="Proteomes" id="UP001431776"/>
    </source>
</evidence>
<dbReference type="PANTHER" id="PTHR30203">
    <property type="entry name" value="OUTER MEMBRANE CATION EFFLUX PROTEIN"/>
    <property type="match status" value="1"/>
</dbReference>
<protein>
    <submittedName>
        <fullName evidence="5">Efflux transporter outer membrane subunit</fullName>
    </submittedName>
</protein>
<sequence>MKADARWVVQVLTYCIAAVVAGGCMMGPKYSRPETPAETATRFVHAPDQVERLGDVEELDRWWERFGDPVTADLVQQALEGNYDLRASAARVLQAREGLSEAKGRLWPEVSYGITRDRSKRYFNFGGGGGAEDPNDPLLSAFSGGFSPLTTTWSQDISVSYLVDFWGKLRRAKRAAWEDLLASEANRQALTNSTISLVIQARIDVAVAQRRLALAKANIESLENTLEITERRHRAGLVGPVDVRLARAGLEGARAQEPAIASALAMSRHSLDVLVGRQPGTSSALPQTLPELPDLASAPVGVPGTLLDRRPDVRAAEFALRAANERVGASIAQLYPDLVLTASYGRSADQWEDIWKNFSETYSAAFNLAQPIFRGGQLRAQVRAAKARYEEAAAVYGGVVLDAMRQVEDALIGEQLLQRQLEHVQRQLQESRAAEDLSRRRYEQGVEGLLTVLESERRRRSAEEQVAVLKGQIWTTRVNLHLALGGDWAGAQVVESQMVKK</sequence>
<keyword evidence="2 4" id="KW-0472">Membrane</keyword>
<reference evidence="5" key="1">
    <citation type="submission" date="2023-05" db="EMBL/GenBank/DDBJ databases">
        <title>Anaerotaeda fermentans gen. nov., sp. nov., a novel anaerobic planctomycete of the new family within the order Sedimentisphaerales isolated from Taman Peninsula, Russia.</title>
        <authorList>
            <person name="Khomyakova M.A."/>
            <person name="Merkel A.Y."/>
            <person name="Slobodkin A.I."/>
        </authorList>
    </citation>
    <scope>NUCLEOTIDE SEQUENCE</scope>
    <source>
        <strain evidence="5">M17dextr</strain>
    </source>
</reference>
<keyword evidence="4" id="KW-1133">Transmembrane helix</keyword>
<dbReference type="SUPFAM" id="SSF56954">
    <property type="entry name" value="Outer membrane efflux proteins (OEP)"/>
    <property type="match status" value="1"/>
</dbReference>
<dbReference type="GO" id="GO:0005886">
    <property type="term" value="C:plasma membrane"/>
    <property type="evidence" value="ECO:0007669"/>
    <property type="project" value="UniProtKB-SubCell"/>
</dbReference>
<evidence type="ECO:0000313" key="5">
    <source>
        <dbReference type="EMBL" id="MDI6449471.1"/>
    </source>
</evidence>
<dbReference type="NCBIfam" id="TIGR01845">
    <property type="entry name" value="outer_NodT"/>
    <property type="match status" value="1"/>
</dbReference>
<evidence type="ECO:0000256" key="1">
    <source>
        <dbReference type="ARBA" id="ARBA00007613"/>
    </source>
</evidence>
<organism evidence="5 6">
    <name type="scientific">Anaerobaca lacustris</name>
    <dbReference type="NCBI Taxonomy" id="3044600"/>
    <lineage>
        <taxon>Bacteria</taxon>
        <taxon>Pseudomonadati</taxon>
        <taxon>Planctomycetota</taxon>
        <taxon>Phycisphaerae</taxon>
        <taxon>Sedimentisphaerales</taxon>
        <taxon>Anaerobacaceae</taxon>
        <taxon>Anaerobaca</taxon>
    </lineage>
</organism>
<feature type="coiled-coil region" evidence="3">
    <location>
        <begin position="414"/>
        <end position="472"/>
    </location>
</feature>
<dbReference type="Proteomes" id="UP001431776">
    <property type="component" value="Unassembled WGS sequence"/>
</dbReference>
<dbReference type="InterPro" id="IPR010131">
    <property type="entry name" value="MdtP/NodT-like"/>
</dbReference>
<comment type="subcellular location">
    <subcellularLocation>
        <location evidence="2">Cell membrane</location>
        <topology evidence="2">Lipid-anchor</topology>
    </subcellularLocation>
</comment>
<dbReference type="AlphaFoldDB" id="A0AAW6U064"/>
<keyword evidence="2" id="KW-1134">Transmembrane beta strand</keyword>
<dbReference type="PROSITE" id="PS51257">
    <property type="entry name" value="PROKAR_LIPOPROTEIN"/>
    <property type="match status" value="1"/>
</dbReference>
<evidence type="ECO:0000256" key="4">
    <source>
        <dbReference type="SAM" id="Phobius"/>
    </source>
</evidence>
<dbReference type="Gene3D" id="1.20.1600.10">
    <property type="entry name" value="Outer membrane efflux proteins (OEP)"/>
    <property type="match status" value="1"/>
</dbReference>
<dbReference type="Pfam" id="PF02321">
    <property type="entry name" value="OEP"/>
    <property type="match status" value="2"/>
</dbReference>
<keyword evidence="6" id="KW-1185">Reference proteome</keyword>
<feature type="transmembrane region" description="Helical" evidence="4">
    <location>
        <begin position="7"/>
        <end position="28"/>
    </location>
</feature>
<dbReference type="GO" id="GO:0015562">
    <property type="term" value="F:efflux transmembrane transporter activity"/>
    <property type="evidence" value="ECO:0007669"/>
    <property type="project" value="InterPro"/>
</dbReference>
<proteinExistence type="inferred from homology"/>
<dbReference type="PANTHER" id="PTHR30203:SF30">
    <property type="entry name" value="OUTER MEMBRANE PROTEIN-RELATED"/>
    <property type="match status" value="1"/>
</dbReference>
<dbReference type="InterPro" id="IPR003423">
    <property type="entry name" value="OMP_efflux"/>
</dbReference>
<comment type="similarity">
    <text evidence="1 2">Belongs to the outer membrane factor (OMF) (TC 1.B.17) family.</text>
</comment>